<dbReference type="OrthoDB" id="598035at2"/>
<dbReference type="RefSeq" id="WP_027880615.1">
    <property type="nucleotide sequence ID" value="NZ_JACHWV010000009.1"/>
</dbReference>
<keyword evidence="1" id="KW-0812">Transmembrane</keyword>
<accession>A0A2T1NPS6</accession>
<dbReference type="PANTHER" id="PTHR35792:SF1">
    <property type="entry name" value="SLL0268 PROTEIN"/>
    <property type="match status" value="1"/>
</dbReference>
<evidence type="ECO:0000313" key="3">
    <source>
        <dbReference type="Proteomes" id="UP000238430"/>
    </source>
</evidence>
<comment type="caution">
    <text evidence="2">The sequence shown here is derived from an EMBL/GenBank/DDBJ whole genome shotgun (WGS) entry which is preliminary data.</text>
</comment>
<organism evidence="2 3">
    <name type="scientific">Mesoflavibacter zeaxanthinifaciens subsp. sabulilitoris</name>
    <dbReference type="NCBI Taxonomy" id="1520893"/>
    <lineage>
        <taxon>Bacteria</taxon>
        <taxon>Pseudomonadati</taxon>
        <taxon>Bacteroidota</taxon>
        <taxon>Flavobacteriia</taxon>
        <taxon>Flavobacteriales</taxon>
        <taxon>Flavobacteriaceae</taxon>
        <taxon>Mesoflavibacter</taxon>
    </lineage>
</organism>
<name>A0A2T1NPS6_9FLAO</name>
<keyword evidence="3" id="KW-1185">Reference proteome</keyword>
<dbReference type="Gene3D" id="1.20.120.20">
    <property type="entry name" value="Apolipoprotein"/>
    <property type="match status" value="1"/>
</dbReference>
<proteinExistence type="predicted"/>
<dbReference type="AlphaFoldDB" id="A0A2T1NPS6"/>
<keyword evidence="1" id="KW-0472">Membrane</keyword>
<protein>
    <submittedName>
        <fullName evidence="2">YtxH domain-containing protein</fullName>
    </submittedName>
</protein>
<dbReference type="PANTHER" id="PTHR35792">
    <property type="entry name" value="GENERAL STRESS PROTEIN"/>
    <property type="match status" value="1"/>
</dbReference>
<dbReference type="Pfam" id="PF12732">
    <property type="entry name" value="YtxH"/>
    <property type="match status" value="1"/>
</dbReference>
<feature type="transmembrane region" description="Helical" evidence="1">
    <location>
        <begin position="6"/>
        <end position="26"/>
    </location>
</feature>
<sequence>MSNNTNSALGLLLGGAIGATLGILFAPDKGSNTRKKLRDEAIATKENLATSAMDLKDQVANTLTTKKATLDAQLESVVSDASYKADDVISTLEKKLKDLKERNKKLQK</sequence>
<keyword evidence="1" id="KW-1133">Transmembrane helix</keyword>
<dbReference type="InterPro" id="IPR052928">
    <property type="entry name" value="Desiccation-related_membrane"/>
</dbReference>
<dbReference type="EMBL" id="PXOT01000009">
    <property type="protein sequence ID" value="PSG94869.1"/>
    <property type="molecule type" value="Genomic_DNA"/>
</dbReference>
<gene>
    <name evidence="2" type="ORF">C7H61_00455</name>
</gene>
<dbReference type="InterPro" id="IPR024623">
    <property type="entry name" value="YtxH"/>
</dbReference>
<dbReference type="Proteomes" id="UP000238430">
    <property type="component" value="Unassembled WGS sequence"/>
</dbReference>
<reference evidence="2 3" key="1">
    <citation type="submission" date="2018-03" db="EMBL/GenBank/DDBJ databases">
        <title>Mesoflavibacter sp. HG37 and Mesoflavibacter sp. HG96 sp.nov., two marine bacteria isolated from seawater of Western Pacific Ocean.</title>
        <authorList>
            <person name="Cheng H."/>
            <person name="Wu Y.-H."/>
            <person name="Guo L.-L."/>
            <person name="Xu X.-W."/>
        </authorList>
    </citation>
    <scope>NUCLEOTIDE SEQUENCE [LARGE SCALE GENOMIC DNA]</scope>
    <source>
        <strain evidence="2 3">KCTC 42117</strain>
    </source>
</reference>
<evidence type="ECO:0000256" key="1">
    <source>
        <dbReference type="SAM" id="Phobius"/>
    </source>
</evidence>
<evidence type="ECO:0000313" key="2">
    <source>
        <dbReference type="EMBL" id="PSG94869.1"/>
    </source>
</evidence>